<reference evidence="2" key="1">
    <citation type="journal article" date="2014" name="Int. J. Syst. Evol. Microbiol.">
        <title>Complete genome sequence of Corynebacterium casei LMG S-19264T (=DSM 44701T), isolated from a smear-ripened cheese.</title>
        <authorList>
            <consortium name="US DOE Joint Genome Institute (JGI-PGF)"/>
            <person name="Walter F."/>
            <person name="Albersmeier A."/>
            <person name="Kalinowski J."/>
            <person name="Ruckert C."/>
        </authorList>
    </citation>
    <scope>NUCLEOTIDE SEQUENCE</scope>
    <source>
        <strain evidence="2">CGMCC 4.7110</strain>
    </source>
</reference>
<sequence>MVSAPGRAAGPALPAVPAAPATSAAPAPEPAGTSAPEPVGVRDSRARRYARDIIGLHDRLSYRRLPTEFRGDPLSLVEDPHSALVTVTGRDSQFPSRYLKGLLGFRLAQYLRLNWISADAVHRTAAFHEPLPHSPVENIHTVTLCARSGKIRGYVGLACSADTESLPLDSARRTPFPTEAAHGIDLLGRYARPGLGTHQAFEFKRFLRDQTMPRDEQYTRVPWHLMLGVGEALLGLGDGVRVVLGDAKEHVALRHLRLVGFDLHVVDGTSPRLSASDPMAPIYRQTVVAKPFAAPVPADIGWYRDVVRSYLDGTSELASWQAVITTLAARRRQPGHRSGPARGGALR</sequence>
<comment type="caution">
    <text evidence="2">The sequence shown here is derived from an EMBL/GenBank/DDBJ whole genome shotgun (WGS) entry which is preliminary data.</text>
</comment>
<name>A0A917XCW7_9ACTN</name>
<proteinExistence type="predicted"/>
<dbReference type="AlphaFoldDB" id="A0A917XCW7"/>
<keyword evidence="3" id="KW-1185">Reference proteome</keyword>
<evidence type="ECO:0000313" key="3">
    <source>
        <dbReference type="Proteomes" id="UP000653411"/>
    </source>
</evidence>
<gene>
    <name evidence="2" type="ORF">GCM10011578_034690</name>
</gene>
<accession>A0A917XCW7</accession>
<evidence type="ECO:0000313" key="2">
    <source>
        <dbReference type="EMBL" id="GGN09404.1"/>
    </source>
</evidence>
<feature type="compositionally biased region" description="Low complexity" evidence="1">
    <location>
        <begin position="1"/>
        <end position="38"/>
    </location>
</feature>
<dbReference type="Proteomes" id="UP000653411">
    <property type="component" value="Unassembled WGS sequence"/>
</dbReference>
<protein>
    <submittedName>
        <fullName evidence="2">Uncharacterized protein</fullName>
    </submittedName>
</protein>
<reference evidence="2" key="2">
    <citation type="submission" date="2020-09" db="EMBL/GenBank/DDBJ databases">
        <authorList>
            <person name="Sun Q."/>
            <person name="Zhou Y."/>
        </authorList>
    </citation>
    <scope>NUCLEOTIDE SEQUENCE</scope>
    <source>
        <strain evidence="2">CGMCC 4.7110</strain>
    </source>
</reference>
<evidence type="ECO:0000256" key="1">
    <source>
        <dbReference type="SAM" id="MobiDB-lite"/>
    </source>
</evidence>
<dbReference type="EMBL" id="BMML01000007">
    <property type="protein sequence ID" value="GGN09404.1"/>
    <property type="molecule type" value="Genomic_DNA"/>
</dbReference>
<organism evidence="2 3">
    <name type="scientific">Streptomyces fuscichromogenes</name>
    <dbReference type="NCBI Taxonomy" id="1324013"/>
    <lineage>
        <taxon>Bacteria</taxon>
        <taxon>Bacillati</taxon>
        <taxon>Actinomycetota</taxon>
        <taxon>Actinomycetes</taxon>
        <taxon>Kitasatosporales</taxon>
        <taxon>Streptomycetaceae</taxon>
        <taxon>Streptomyces</taxon>
    </lineage>
</organism>
<feature type="region of interest" description="Disordered" evidence="1">
    <location>
        <begin position="1"/>
        <end position="42"/>
    </location>
</feature>